<evidence type="ECO:0000313" key="12">
    <source>
        <dbReference type="Proteomes" id="UP001608902"/>
    </source>
</evidence>
<evidence type="ECO:0000256" key="3">
    <source>
        <dbReference type="ARBA" id="ARBA00022490"/>
    </source>
</evidence>
<feature type="domain" description="MHD" evidence="10">
    <location>
        <begin position="1"/>
        <end position="195"/>
    </location>
</feature>
<gene>
    <name evidence="11" type="ORF">AB6A40_010948</name>
</gene>
<comment type="caution">
    <text evidence="11">The sequence shown here is derived from an EMBL/GenBank/DDBJ whole genome shotgun (WGS) entry which is preliminary data.</text>
</comment>
<evidence type="ECO:0000256" key="5">
    <source>
        <dbReference type="ARBA" id="ARBA00022927"/>
    </source>
</evidence>
<name>A0ABD6EWA9_9BILA</name>
<keyword evidence="6 8" id="KW-0333">Golgi apparatus</keyword>
<sequence length="195" mass="22198">MRNGDKYGAQLQVHPNLDRKEWQQKFVLRPKSSNKPFPINIDIGVLKWRLQLASEEDVPLAINCWPNENPDGCTVNIEYTLQAEHLVLNNVIIVIPLPPATPPVVSECEGTYEYVKSKSQLLWCIELVDEANKTGSMEFSVPNGHSDHFFPVSVRFSSKNLFCDITPQSVHVIGSDESEEFSSESRFYTEKFEII</sequence>
<accession>A0ABD6EWA9</accession>
<dbReference type="EMBL" id="JBGFUD010016053">
    <property type="protein sequence ID" value="MFH4984239.1"/>
    <property type="molecule type" value="Genomic_DNA"/>
</dbReference>
<keyword evidence="2 8" id="KW-0813">Transport</keyword>
<dbReference type="GO" id="GO:0030126">
    <property type="term" value="C:COPI vesicle coat"/>
    <property type="evidence" value="ECO:0007669"/>
    <property type="project" value="UniProtKB-UniRule"/>
</dbReference>
<keyword evidence="4 8" id="KW-0931">ER-Golgi transport</keyword>
<dbReference type="GO" id="GO:0006890">
    <property type="term" value="P:retrograde vesicle-mediated transport, Golgi to endoplasmic reticulum"/>
    <property type="evidence" value="ECO:0007669"/>
    <property type="project" value="UniProtKB-UniRule"/>
</dbReference>
<dbReference type="InterPro" id="IPR028565">
    <property type="entry name" value="MHD"/>
</dbReference>
<evidence type="ECO:0000256" key="9">
    <source>
        <dbReference type="RuleBase" id="RU366052"/>
    </source>
</evidence>
<dbReference type="InterPro" id="IPR036168">
    <property type="entry name" value="AP2_Mu_C_sf"/>
</dbReference>
<comment type="similarity">
    <text evidence="1 8">Belongs to the adaptor complexes medium subunit family. Delta-COP subfamily.</text>
</comment>
<dbReference type="InterPro" id="IPR027059">
    <property type="entry name" value="Coatomer_dsu"/>
</dbReference>
<dbReference type="AlphaFoldDB" id="A0ABD6EWA9"/>
<dbReference type="Pfam" id="PF00928">
    <property type="entry name" value="Adap_comp_sub"/>
    <property type="match status" value="1"/>
</dbReference>
<keyword evidence="5 8" id="KW-0653">Protein transport</keyword>
<reference evidence="11 12" key="1">
    <citation type="submission" date="2024-08" db="EMBL/GenBank/DDBJ databases">
        <title>Gnathostoma spinigerum genome.</title>
        <authorList>
            <person name="Gonzalez-Bertolin B."/>
            <person name="Monzon S."/>
            <person name="Zaballos A."/>
            <person name="Jimenez P."/>
            <person name="Dekumyoy P."/>
            <person name="Varona S."/>
            <person name="Cuesta I."/>
            <person name="Sumanam S."/>
            <person name="Adisakwattana P."/>
            <person name="Gasser R.B."/>
            <person name="Hernandez-Gonzalez A."/>
            <person name="Young N.D."/>
            <person name="Perteguer M.J."/>
        </authorList>
    </citation>
    <scope>NUCLEOTIDE SEQUENCE [LARGE SCALE GENOMIC DNA]</scope>
    <source>
        <strain evidence="11">AL3</strain>
        <tissue evidence="11">Liver</tissue>
    </source>
</reference>
<evidence type="ECO:0000259" key="10">
    <source>
        <dbReference type="PROSITE" id="PS51072"/>
    </source>
</evidence>
<dbReference type="GO" id="GO:0000139">
    <property type="term" value="C:Golgi membrane"/>
    <property type="evidence" value="ECO:0007669"/>
    <property type="project" value="UniProtKB-SubCell"/>
</dbReference>
<comment type="subcellular location">
    <subcellularLocation>
        <location evidence="8 9">Cytoplasm</location>
    </subcellularLocation>
    <subcellularLocation>
        <location evidence="8 9">Cytoplasmic vesicle</location>
        <location evidence="8 9">COPI-coated vesicle membrane</location>
        <topology evidence="8 9">Peripheral membrane protein</topology>
        <orientation evidence="8 9">Cytoplasmic side</orientation>
    </subcellularLocation>
    <subcellularLocation>
        <location evidence="8 9">Golgi apparatus membrane</location>
        <topology evidence="8 9">Peripheral membrane protein</topology>
        <orientation evidence="8 9">Cytoplasmic side</orientation>
    </subcellularLocation>
</comment>
<keyword evidence="12" id="KW-1185">Reference proteome</keyword>
<evidence type="ECO:0000256" key="4">
    <source>
        <dbReference type="ARBA" id="ARBA00022892"/>
    </source>
</evidence>
<dbReference type="PANTHER" id="PTHR10121:SF0">
    <property type="entry name" value="COATOMER SUBUNIT DELTA"/>
    <property type="match status" value="1"/>
</dbReference>
<evidence type="ECO:0000256" key="7">
    <source>
        <dbReference type="ARBA" id="ARBA00023329"/>
    </source>
</evidence>
<dbReference type="SUPFAM" id="SSF49447">
    <property type="entry name" value="Second domain of Mu2 adaptin subunit (ap50) of ap2 adaptor"/>
    <property type="match status" value="1"/>
</dbReference>
<evidence type="ECO:0000256" key="6">
    <source>
        <dbReference type="ARBA" id="ARBA00023034"/>
    </source>
</evidence>
<dbReference type="PANTHER" id="PTHR10121">
    <property type="entry name" value="COATOMER SUBUNIT DELTA"/>
    <property type="match status" value="1"/>
</dbReference>
<comment type="function">
    <text evidence="8">The coatomer is a cytosolic protein complex that binds to dilysine motifs and reversibly associates with Golgi non-clathrin-coated vesicles, which further mediate biosynthetic protein transport from the ER, via the Golgi up to the trans Golgi network. Coatomer complex is required for budding from Golgi membranes, and is essential for the retrograde Golgi-to-ER transport of dilysine-tagged proteins.</text>
</comment>
<protein>
    <recommendedName>
        <fullName evidence="8">Coatomer subunit delta</fullName>
    </recommendedName>
</protein>
<comment type="subunit">
    <text evidence="8">Oligomeric complex that consists of at least the alpha, beta, beta', gamma, delta, epsilon and zeta subunits.</text>
</comment>
<evidence type="ECO:0000313" key="11">
    <source>
        <dbReference type="EMBL" id="MFH4984239.1"/>
    </source>
</evidence>
<keyword evidence="8" id="KW-0472">Membrane</keyword>
<dbReference type="CDD" id="cd09254">
    <property type="entry name" value="AP_delta-COPI_MHD"/>
    <property type="match status" value="1"/>
</dbReference>
<keyword evidence="3 8" id="KW-0963">Cytoplasm</keyword>
<evidence type="ECO:0000256" key="8">
    <source>
        <dbReference type="RuleBase" id="RU364018"/>
    </source>
</evidence>
<dbReference type="Proteomes" id="UP001608902">
    <property type="component" value="Unassembled WGS sequence"/>
</dbReference>
<proteinExistence type="inferred from homology"/>
<dbReference type="PROSITE" id="PS51072">
    <property type="entry name" value="MHD"/>
    <property type="match status" value="1"/>
</dbReference>
<evidence type="ECO:0000256" key="1">
    <source>
        <dbReference type="ARBA" id="ARBA00010516"/>
    </source>
</evidence>
<keyword evidence="7 8" id="KW-0968">Cytoplasmic vesicle</keyword>
<dbReference type="GO" id="GO:0015031">
    <property type="term" value="P:protein transport"/>
    <property type="evidence" value="ECO:0007669"/>
    <property type="project" value="UniProtKB-KW"/>
</dbReference>
<evidence type="ECO:0000256" key="2">
    <source>
        <dbReference type="ARBA" id="ARBA00022448"/>
    </source>
</evidence>
<organism evidence="11 12">
    <name type="scientific">Gnathostoma spinigerum</name>
    <dbReference type="NCBI Taxonomy" id="75299"/>
    <lineage>
        <taxon>Eukaryota</taxon>
        <taxon>Metazoa</taxon>
        <taxon>Ecdysozoa</taxon>
        <taxon>Nematoda</taxon>
        <taxon>Chromadorea</taxon>
        <taxon>Rhabditida</taxon>
        <taxon>Spirurina</taxon>
        <taxon>Gnathostomatomorpha</taxon>
        <taxon>Gnathostomatoidea</taxon>
        <taxon>Gnathostomatidae</taxon>
        <taxon>Gnathostoma</taxon>
    </lineage>
</organism>